<evidence type="ECO:0000259" key="4">
    <source>
        <dbReference type="PROSITE" id="PS50995"/>
    </source>
</evidence>
<dbReference type="Proteomes" id="UP000198647">
    <property type="component" value="Unassembled WGS sequence"/>
</dbReference>
<evidence type="ECO:0000313" key="6">
    <source>
        <dbReference type="Proteomes" id="UP000198647"/>
    </source>
</evidence>
<keyword evidence="6" id="KW-1185">Reference proteome</keyword>
<accession>A0A1H3J216</accession>
<dbReference type="InterPro" id="IPR036388">
    <property type="entry name" value="WH-like_DNA-bd_sf"/>
</dbReference>
<reference evidence="5 6" key="1">
    <citation type="submission" date="2016-10" db="EMBL/GenBank/DDBJ databases">
        <authorList>
            <person name="Varghese N."/>
            <person name="Submissions S."/>
        </authorList>
    </citation>
    <scope>NUCLEOTIDE SEQUENCE [LARGE SCALE GENOMIC DNA]</scope>
    <source>
        <strain evidence="5 6">DSM 20748</strain>
    </source>
</reference>
<dbReference type="EMBL" id="FNOS01000010">
    <property type="protein sequence ID" value="SDY33962.1"/>
    <property type="molecule type" value="Genomic_DNA"/>
</dbReference>
<comment type="caution">
    <text evidence="5">The sequence shown here is derived from an EMBL/GenBank/DDBJ whole genome shotgun (WGS) entry which is preliminary data.</text>
</comment>
<proteinExistence type="predicted"/>
<dbReference type="InterPro" id="IPR036390">
    <property type="entry name" value="WH_DNA-bd_sf"/>
</dbReference>
<dbReference type="RefSeq" id="WP_008590256.1">
    <property type="nucleotide sequence ID" value="NZ_FNOS01000010.1"/>
</dbReference>
<dbReference type="Gene3D" id="1.10.10.10">
    <property type="entry name" value="Winged helix-like DNA-binding domain superfamily/Winged helix DNA-binding domain"/>
    <property type="match status" value="1"/>
</dbReference>
<dbReference type="SUPFAM" id="SSF46785">
    <property type="entry name" value="Winged helix' DNA-binding domain"/>
    <property type="match status" value="1"/>
</dbReference>
<dbReference type="GO" id="GO:0003677">
    <property type="term" value="F:DNA binding"/>
    <property type="evidence" value="ECO:0007669"/>
    <property type="project" value="UniProtKB-KW"/>
</dbReference>
<dbReference type="InterPro" id="IPR039422">
    <property type="entry name" value="MarR/SlyA-like"/>
</dbReference>
<dbReference type="SMART" id="SM00347">
    <property type="entry name" value="HTH_MARR"/>
    <property type="match status" value="1"/>
</dbReference>
<dbReference type="PANTHER" id="PTHR33164">
    <property type="entry name" value="TRANSCRIPTIONAL REGULATOR, MARR FAMILY"/>
    <property type="match status" value="1"/>
</dbReference>
<gene>
    <name evidence="5" type="ORF">SAMN04488081_2672</name>
</gene>
<organism evidence="5 6">
    <name type="scientific">Salimicrobium album</name>
    <dbReference type="NCBI Taxonomy" id="50717"/>
    <lineage>
        <taxon>Bacteria</taxon>
        <taxon>Bacillati</taxon>
        <taxon>Bacillota</taxon>
        <taxon>Bacilli</taxon>
        <taxon>Bacillales</taxon>
        <taxon>Bacillaceae</taxon>
        <taxon>Salimicrobium</taxon>
    </lineage>
</organism>
<dbReference type="InterPro" id="IPR000835">
    <property type="entry name" value="HTH_MarR-typ"/>
</dbReference>
<feature type="domain" description="HTH marR-type" evidence="4">
    <location>
        <begin position="8"/>
        <end position="142"/>
    </location>
</feature>
<name>A0A1H3J216_9BACI</name>
<dbReference type="Pfam" id="PF01047">
    <property type="entry name" value="MarR"/>
    <property type="match status" value="1"/>
</dbReference>
<evidence type="ECO:0000313" key="5">
    <source>
        <dbReference type="EMBL" id="SDY33962.1"/>
    </source>
</evidence>
<dbReference type="PROSITE" id="PS50995">
    <property type="entry name" value="HTH_MARR_2"/>
    <property type="match status" value="1"/>
</dbReference>
<keyword evidence="1" id="KW-0805">Transcription regulation</keyword>
<evidence type="ECO:0000256" key="1">
    <source>
        <dbReference type="ARBA" id="ARBA00023015"/>
    </source>
</evidence>
<keyword evidence="3" id="KW-0804">Transcription</keyword>
<sequence>MNRKYVMDESPGYQLFQASRVMNARLNENFKKIGHTLTYEQWQIMSRLYGKEGQTQRMLAVSIERDEAGTSRLLGRMEKAGYIYRYVNPEDKRRNYIYPTEWARQEEEKLNRTALDTIDEACAGMTEEEKRSGQLFLEKIRNNLGSS</sequence>
<keyword evidence="2 5" id="KW-0238">DNA-binding</keyword>
<evidence type="ECO:0000256" key="2">
    <source>
        <dbReference type="ARBA" id="ARBA00023125"/>
    </source>
</evidence>
<protein>
    <submittedName>
        <fullName evidence="5">DNA-binding transcriptional regulator, MarR family</fullName>
    </submittedName>
</protein>
<dbReference type="PANTHER" id="PTHR33164:SF64">
    <property type="entry name" value="TRANSCRIPTIONAL REGULATOR SLYA"/>
    <property type="match status" value="1"/>
</dbReference>
<dbReference type="PRINTS" id="PR00598">
    <property type="entry name" value="HTHMARR"/>
</dbReference>
<evidence type="ECO:0000256" key="3">
    <source>
        <dbReference type="ARBA" id="ARBA00023163"/>
    </source>
</evidence>